<dbReference type="KEGG" id="sfh:SFHH103_05590"/>
<evidence type="ECO:0000313" key="1">
    <source>
        <dbReference type="EMBL" id="CCF00053.1"/>
    </source>
</evidence>
<dbReference type="PATRIC" id="fig|380.5.peg.5148"/>
<sequence length="43" mass="4697">MPCHVIAKAKMDSYVDAPYGKGFLSGGLIGCFHMSGLFVRYEV</sequence>
<dbReference type="AlphaFoldDB" id="G9AG71"/>
<keyword evidence="1" id="KW-0614">Plasmid</keyword>
<name>G9AG71_SINF1</name>
<dbReference type="Proteomes" id="UP000007735">
    <property type="component" value="Plasmid pSfHH103e"/>
</dbReference>
<geneLocation type="plasmid" evidence="1 2">
    <name>pSfHH103e</name>
</geneLocation>
<evidence type="ECO:0000313" key="2">
    <source>
        <dbReference type="Proteomes" id="UP000007735"/>
    </source>
</evidence>
<reference evidence="1 2" key="1">
    <citation type="journal article" date="2012" name="J. Bacteriol.">
        <title>Genome sequence of the soybean symbiont Sinorhizobium fredii HH103.</title>
        <authorList>
            <person name="Weidner S."/>
            <person name="Becker A."/>
            <person name="Bonilla I."/>
            <person name="Jaenicke S."/>
            <person name="Lloret J."/>
            <person name="Margaret I."/>
            <person name="Puhler A."/>
            <person name="Ruiz-Sainz J.E."/>
            <person name="Schneiker-Bekel S."/>
            <person name="Szczepanowski R."/>
            <person name="Vinardell J.M."/>
            <person name="Zehner S."/>
            <person name="Gottfert M."/>
        </authorList>
    </citation>
    <scope>NUCLEOTIDE SEQUENCE [LARGE SCALE GENOMIC DNA]</scope>
    <source>
        <strain evidence="1 2">HH103</strain>
        <plasmid evidence="2">pSfHH103e</plasmid>
    </source>
</reference>
<accession>G9AG71</accession>
<organism evidence="1 2">
    <name type="scientific">Sinorhizobium fredii (strain HH103)</name>
    <dbReference type="NCBI Taxonomy" id="1117943"/>
    <lineage>
        <taxon>Bacteria</taxon>
        <taxon>Pseudomonadati</taxon>
        <taxon>Pseudomonadota</taxon>
        <taxon>Alphaproteobacteria</taxon>
        <taxon>Hyphomicrobiales</taxon>
        <taxon>Rhizobiaceae</taxon>
        <taxon>Sinorhizobium/Ensifer group</taxon>
        <taxon>Sinorhizobium</taxon>
    </lineage>
</organism>
<gene>
    <name evidence="1" type="ordered locus">SFHH103_05590</name>
</gene>
<dbReference type="EMBL" id="HE616899">
    <property type="protein sequence ID" value="CCF00053.1"/>
    <property type="molecule type" value="Genomic_DNA"/>
</dbReference>
<dbReference type="HOGENOM" id="CLU_3238663_0_0_5"/>
<protein>
    <submittedName>
        <fullName evidence="1">Uncharacterized protein</fullName>
    </submittedName>
</protein>
<proteinExistence type="predicted"/>